<sequence length="50" mass="5845">MAINREMVKVALLSAPLIMYCLKKTGEKYFHRFFYFFVSATVPQVSIEEP</sequence>
<reference evidence="2" key="1">
    <citation type="journal article" date="2019" name="Int. J. Syst. Evol. Microbiol.">
        <title>The Global Catalogue of Microorganisms (GCM) 10K type strain sequencing project: providing services to taxonomists for standard genome sequencing and annotation.</title>
        <authorList>
            <consortium name="The Broad Institute Genomics Platform"/>
            <consortium name="The Broad Institute Genome Sequencing Center for Infectious Disease"/>
            <person name="Wu L."/>
            <person name="Ma J."/>
        </authorList>
    </citation>
    <scope>NUCLEOTIDE SEQUENCE [LARGE SCALE GENOMIC DNA]</scope>
    <source>
        <strain evidence="2">CECT 7184</strain>
    </source>
</reference>
<evidence type="ECO:0000313" key="1">
    <source>
        <dbReference type="EMBL" id="MDN3708864.1"/>
    </source>
</evidence>
<evidence type="ECO:0000313" key="2">
    <source>
        <dbReference type="Proteomes" id="UP001242368"/>
    </source>
</evidence>
<accession>A0ABT8D0V5</accession>
<comment type="caution">
    <text evidence="1">The sequence shown here is derived from an EMBL/GenBank/DDBJ whole genome shotgun (WGS) entry which is preliminary data.</text>
</comment>
<gene>
    <name evidence="1" type="ORF">QW060_17375</name>
</gene>
<dbReference type="EMBL" id="JAUFQU010000003">
    <property type="protein sequence ID" value="MDN3708864.1"/>
    <property type="molecule type" value="Genomic_DNA"/>
</dbReference>
<dbReference type="Proteomes" id="UP001242368">
    <property type="component" value="Unassembled WGS sequence"/>
</dbReference>
<keyword evidence="2" id="KW-1185">Reference proteome</keyword>
<proteinExistence type="predicted"/>
<name>A0ABT8D0V5_9FLAO</name>
<dbReference type="RefSeq" id="WP_290364822.1">
    <property type="nucleotide sequence ID" value="NZ_JAUFQU010000003.1"/>
</dbReference>
<protein>
    <submittedName>
        <fullName evidence="1">Uncharacterized protein</fullName>
    </submittedName>
</protein>
<organism evidence="1 2">
    <name type="scientific">Paenimyroides ceti</name>
    <dbReference type="NCBI Taxonomy" id="395087"/>
    <lineage>
        <taxon>Bacteria</taxon>
        <taxon>Pseudomonadati</taxon>
        <taxon>Bacteroidota</taxon>
        <taxon>Flavobacteriia</taxon>
        <taxon>Flavobacteriales</taxon>
        <taxon>Flavobacteriaceae</taxon>
        <taxon>Paenimyroides</taxon>
    </lineage>
</organism>